<evidence type="ECO:0000313" key="9">
    <source>
        <dbReference type="Proteomes" id="UP000076586"/>
    </source>
</evidence>
<evidence type="ECO:0000256" key="1">
    <source>
        <dbReference type="ARBA" id="ARBA00004442"/>
    </source>
</evidence>
<evidence type="ECO:0000313" key="8">
    <source>
        <dbReference type="EMBL" id="GAT61998.1"/>
    </source>
</evidence>
<evidence type="ECO:0000256" key="5">
    <source>
        <dbReference type="ARBA" id="ARBA00023237"/>
    </source>
</evidence>
<feature type="signal peptide" evidence="6">
    <location>
        <begin position="1"/>
        <end position="19"/>
    </location>
</feature>
<keyword evidence="4" id="KW-0472">Membrane</keyword>
<reference evidence="9" key="1">
    <citation type="submission" date="2016-04" db="EMBL/GenBank/DDBJ databases">
        <title>Draft genome sequence of Paludibacter jiangxiensis strain NM7.</title>
        <authorList>
            <person name="Qiu Y."/>
            <person name="Matsuura N."/>
            <person name="Ohashi A."/>
            <person name="Tourlousse M.D."/>
            <person name="Sekiguchi Y."/>
        </authorList>
    </citation>
    <scope>NUCLEOTIDE SEQUENCE [LARGE SCALE GENOMIC DNA]</scope>
    <source>
        <strain evidence="9">NM7</strain>
    </source>
</reference>
<evidence type="ECO:0000256" key="4">
    <source>
        <dbReference type="ARBA" id="ARBA00023136"/>
    </source>
</evidence>
<dbReference type="GO" id="GO:0009279">
    <property type="term" value="C:cell outer membrane"/>
    <property type="evidence" value="ECO:0007669"/>
    <property type="project" value="UniProtKB-SubCell"/>
</dbReference>
<dbReference type="SUPFAM" id="SSF48452">
    <property type="entry name" value="TPR-like"/>
    <property type="match status" value="1"/>
</dbReference>
<dbReference type="OrthoDB" id="5694214at2"/>
<evidence type="ECO:0000256" key="3">
    <source>
        <dbReference type="ARBA" id="ARBA00022729"/>
    </source>
</evidence>
<sequence length="564" mass="63242">MKKYNILFLLCVLLFTACSEDKLNIDQKGVIDIKSFYITDADAQSALVATYADFAQNIGGNDGIYVPYNVMFNYPADNVLAAGAYYTDNDGQACINEFRHTTQTAVVSTMYKRFYWVIYHCNLVINNFKYGVSPIKDRCISEARVMRAWCQMMLAMGWNNPPLVETVLTGSDKPGNYEKGHDAMLQWCADECADASKYLDERASTTDKDGAVKVTKGFAWTVQGKALLYKGDYAGAKTALKKVIDSGKYALVSGDRWASLFHIAGDGCEEKIFETNLINNSSIGDWGGKIQRSTWMESNYWGWRTDRLASKPVCQDDAGWGGLAVEENFAKEFAANDGASYRRIGTMVSYDEFLYDSSVGWTTDTVGMTPAMKKVDKMRGVKDNNGLYGNNLYLQKKNIVGPGDRTTNWYRFNNFNIERYADVLLMYAEACANTSDADGSGLKALNDVQKRAGSTVHVSTTLTLADVKKERNYELWNEGARWIDMKRWNEFDKAKTAGEHIPTLRDHFFDADATTKTATHVGYVTYSEPNASIAHGFKAGKNEWFPYPFSETSINPNIKQNPGW</sequence>
<comment type="similarity">
    <text evidence="2">Belongs to the SusD family.</text>
</comment>
<evidence type="ECO:0000259" key="7">
    <source>
        <dbReference type="Pfam" id="PF07980"/>
    </source>
</evidence>
<dbReference type="InterPro" id="IPR011990">
    <property type="entry name" value="TPR-like_helical_dom_sf"/>
</dbReference>
<accession>A0A170YR81</accession>
<dbReference type="Gene3D" id="1.25.40.390">
    <property type="match status" value="1"/>
</dbReference>
<organism evidence="8 9">
    <name type="scientific">Paludibacter jiangxiensis</name>
    <dbReference type="NCBI Taxonomy" id="681398"/>
    <lineage>
        <taxon>Bacteria</taxon>
        <taxon>Pseudomonadati</taxon>
        <taxon>Bacteroidota</taxon>
        <taxon>Bacteroidia</taxon>
        <taxon>Bacteroidales</taxon>
        <taxon>Paludibacteraceae</taxon>
        <taxon>Paludibacter</taxon>
    </lineage>
</organism>
<proteinExistence type="inferred from homology"/>
<dbReference type="RefSeq" id="WP_068701838.1">
    <property type="nucleotide sequence ID" value="NZ_BDCR01000001.1"/>
</dbReference>
<gene>
    <name evidence="8" type="ORF">PJIAN_1588</name>
</gene>
<comment type="caution">
    <text evidence="8">The sequence shown here is derived from an EMBL/GenBank/DDBJ whole genome shotgun (WGS) entry which is preliminary data.</text>
</comment>
<keyword evidence="5" id="KW-0998">Cell outer membrane</keyword>
<keyword evidence="9" id="KW-1185">Reference proteome</keyword>
<dbReference type="Proteomes" id="UP000076586">
    <property type="component" value="Unassembled WGS sequence"/>
</dbReference>
<dbReference type="Pfam" id="PF07980">
    <property type="entry name" value="SusD_RagB"/>
    <property type="match status" value="1"/>
</dbReference>
<protein>
    <submittedName>
        <fullName evidence="8">Starch-binding associating with outer membrane</fullName>
    </submittedName>
</protein>
<dbReference type="PROSITE" id="PS51257">
    <property type="entry name" value="PROKAR_LIPOPROTEIN"/>
    <property type="match status" value="1"/>
</dbReference>
<dbReference type="AlphaFoldDB" id="A0A170YR81"/>
<feature type="chain" id="PRO_5007904881" evidence="6">
    <location>
        <begin position="20"/>
        <end position="564"/>
    </location>
</feature>
<dbReference type="EMBL" id="BDCR01000001">
    <property type="protein sequence ID" value="GAT61998.1"/>
    <property type="molecule type" value="Genomic_DNA"/>
</dbReference>
<reference evidence="9" key="2">
    <citation type="journal article" date="2017" name="Genome Announc.">
        <title>Draft genome sequence of Paludibacter jiangxiensis NM7(T), a propionate-producing fermentative bacterium.</title>
        <authorList>
            <person name="Qiu Y.-L."/>
            <person name="Tourlousse D.M."/>
            <person name="Matsuura N."/>
            <person name="Ohashi A."/>
            <person name="Sekiguchi Y."/>
        </authorList>
    </citation>
    <scope>NUCLEOTIDE SEQUENCE [LARGE SCALE GENOMIC DNA]</scope>
    <source>
        <strain evidence="9">NM7</strain>
    </source>
</reference>
<keyword evidence="3 6" id="KW-0732">Signal</keyword>
<feature type="domain" description="RagB/SusD" evidence="7">
    <location>
        <begin position="314"/>
        <end position="564"/>
    </location>
</feature>
<evidence type="ECO:0000256" key="2">
    <source>
        <dbReference type="ARBA" id="ARBA00006275"/>
    </source>
</evidence>
<comment type="subcellular location">
    <subcellularLocation>
        <location evidence="1">Cell outer membrane</location>
    </subcellularLocation>
</comment>
<dbReference type="STRING" id="681398.PJIAN_1588"/>
<evidence type="ECO:0000256" key="6">
    <source>
        <dbReference type="SAM" id="SignalP"/>
    </source>
</evidence>
<dbReference type="InterPro" id="IPR012944">
    <property type="entry name" value="SusD_RagB_dom"/>
</dbReference>
<name>A0A170YR81_9BACT</name>